<dbReference type="PANTHER" id="PTHR11986:SF79">
    <property type="entry name" value="ACETYLORNITHINE AMINOTRANSFERASE, MITOCHONDRIAL"/>
    <property type="match status" value="1"/>
</dbReference>
<reference evidence="7 8" key="1">
    <citation type="submission" date="2024-10" db="EMBL/GenBank/DDBJ databases">
        <title>The Natural Products Discovery Center: Release of the First 8490 Sequenced Strains for Exploring Actinobacteria Biosynthetic Diversity.</title>
        <authorList>
            <person name="Kalkreuter E."/>
            <person name="Kautsar S.A."/>
            <person name="Yang D."/>
            <person name="Bader C.D."/>
            <person name="Teijaro C.N."/>
            <person name="Fluegel L."/>
            <person name="Davis C.M."/>
            <person name="Simpson J.R."/>
            <person name="Lauterbach L."/>
            <person name="Steele A.D."/>
            <person name="Gui C."/>
            <person name="Meng S."/>
            <person name="Li G."/>
            <person name="Viehrig K."/>
            <person name="Ye F."/>
            <person name="Su P."/>
            <person name="Kiefer A.F."/>
            <person name="Nichols A."/>
            <person name="Cepeda A.J."/>
            <person name="Yan W."/>
            <person name="Fan B."/>
            <person name="Jiang Y."/>
            <person name="Adhikari A."/>
            <person name="Zheng C.-J."/>
            <person name="Schuster L."/>
            <person name="Cowan T.M."/>
            <person name="Smanski M.J."/>
            <person name="Chevrette M.G."/>
            <person name="De Carvalho L.P.S."/>
            <person name="Shen B."/>
        </authorList>
    </citation>
    <scope>NUCLEOTIDE SEQUENCE [LARGE SCALE GENOMIC DNA]</scope>
    <source>
        <strain evidence="7 8">NPDC017990</strain>
    </source>
</reference>
<dbReference type="PANTHER" id="PTHR11986">
    <property type="entry name" value="AMINOTRANSFERASE CLASS III"/>
    <property type="match status" value="1"/>
</dbReference>
<name>A0ABW7R2Y9_9ACTN</name>
<dbReference type="Proteomes" id="UP001610818">
    <property type="component" value="Unassembled WGS sequence"/>
</dbReference>
<organism evidence="7 8">
    <name type="scientific">Streptomyces longisporoflavus</name>
    <dbReference type="NCBI Taxonomy" id="28044"/>
    <lineage>
        <taxon>Bacteria</taxon>
        <taxon>Bacillati</taxon>
        <taxon>Actinomycetota</taxon>
        <taxon>Actinomycetes</taxon>
        <taxon>Kitasatosporales</taxon>
        <taxon>Streptomycetaceae</taxon>
        <taxon>Streptomyces</taxon>
    </lineage>
</organism>
<dbReference type="Pfam" id="PF00202">
    <property type="entry name" value="Aminotran_3"/>
    <property type="match status" value="1"/>
</dbReference>
<evidence type="ECO:0000256" key="6">
    <source>
        <dbReference type="SAM" id="MobiDB-lite"/>
    </source>
</evidence>
<dbReference type="Gene3D" id="3.40.640.10">
    <property type="entry name" value="Type I PLP-dependent aspartate aminotransferase-like (Major domain)"/>
    <property type="match status" value="2"/>
</dbReference>
<evidence type="ECO:0000256" key="3">
    <source>
        <dbReference type="ARBA" id="ARBA00022679"/>
    </source>
</evidence>
<keyword evidence="2 7" id="KW-0032">Aminotransferase</keyword>
<evidence type="ECO:0000313" key="8">
    <source>
        <dbReference type="Proteomes" id="UP001610818"/>
    </source>
</evidence>
<evidence type="ECO:0000256" key="4">
    <source>
        <dbReference type="ARBA" id="ARBA00022898"/>
    </source>
</evidence>
<comment type="caution">
    <text evidence="7">The sequence shown here is derived from an EMBL/GenBank/DDBJ whole genome shotgun (WGS) entry which is preliminary data.</text>
</comment>
<dbReference type="InterPro" id="IPR005814">
    <property type="entry name" value="Aminotrans_3"/>
</dbReference>
<dbReference type="InterPro" id="IPR015421">
    <property type="entry name" value="PyrdxlP-dep_Trfase_major"/>
</dbReference>
<evidence type="ECO:0000256" key="1">
    <source>
        <dbReference type="ARBA" id="ARBA00001933"/>
    </source>
</evidence>
<feature type="region of interest" description="Disordered" evidence="6">
    <location>
        <begin position="155"/>
        <end position="182"/>
    </location>
</feature>
<feature type="compositionally biased region" description="Gly residues" evidence="6">
    <location>
        <begin position="161"/>
        <end position="171"/>
    </location>
</feature>
<gene>
    <name evidence="7" type="ORF">ACH4F9_42325</name>
</gene>
<dbReference type="InterPro" id="IPR050103">
    <property type="entry name" value="Class-III_PLP-dep_AT"/>
</dbReference>
<sequence length="536" mass="56467">MLSSSGLGVEYVRAEGNTVFHLDANGNEIPVTDYCGGYASLIFGHNNAEITAHAKSVLDSGIPVYAQFSRHPVANRLAAKLNEIVARETGATEPYFAHFASTGAEAIETGVKHAEFDRVLKVAALMGEIEAHVEEAREAARDGRLTVAESAYRKAGTEAPSGGGAGAGAGVGADADADADADAVPPQDAFEQLAGAVARHNGEVAARPPVLLALEGSFHGKLMGSVQLTHNSGFRSAFGGLGAQALFVPHDQPDVLTKTVDGVREQARVLDVVVTDGVADVVERDFPAFCAFLVEPIQGEGGIRALDRDAAAHIQRVTADADCPLLIDEIQTGLGRTGAFLASSHVGLRGDYYVLSKSLGGGIAKSSVVLVHQSRYRGEFELVHSSTFAKDGFSTAIALKVLELLEADDGAAYRQVVERGEMLRAALDRVRADFPEVVKDTRGKGLLQGLEFHDQSKSGSPTISGAAQGGILGYVAAGYLLGAHRIRVLPTASAPNTLRFAPSLHLTEEETAALETALRDWCALLRDEDEKRLTGN</sequence>
<dbReference type="Gene3D" id="3.90.1150.10">
    <property type="entry name" value="Aspartate Aminotransferase, domain 1"/>
    <property type="match status" value="2"/>
</dbReference>
<evidence type="ECO:0000256" key="5">
    <source>
        <dbReference type="RuleBase" id="RU003560"/>
    </source>
</evidence>
<keyword evidence="3" id="KW-0808">Transferase</keyword>
<keyword evidence="8" id="KW-1185">Reference proteome</keyword>
<evidence type="ECO:0000313" key="7">
    <source>
        <dbReference type="EMBL" id="MFH8551636.1"/>
    </source>
</evidence>
<dbReference type="EMBL" id="JBIRGQ010000013">
    <property type="protein sequence ID" value="MFH8551636.1"/>
    <property type="molecule type" value="Genomic_DNA"/>
</dbReference>
<proteinExistence type="inferred from homology"/>
<accession>A0ABW7R2Y9</accession>
<comment type="cofactor">
    <cofactor evidence="1">
        <name>pyridoxal 5'-phosphate</name>
        <dbReference type="ChEBI" id="CHEBI:597326"/>
    </cofactor>
</comment>
<keyword evidence="4 5" id="KW-0663">Pyridoxal phosphate</keyword>
<comment type="similarity">
    <text evidence="5">Belongs to the class-III pyridoxal-phosphate-dependent aminotransferase family.</text>
</comment>
<dbReference type="SUPFAM" id="SSF53383">
    <property type="entry name" value="PLP-dependent transferases"/>
    <property type="match status" value="1"/>
</dbReference>
<protein>
    <submittedName>
        <fullName evidence="7">Aminotransferase class III-fold pyridoxal phosphate-dependent enzyme</fullName>
    </submittedName>
</protein>
<dbReference type="InterPro" id="IPR015422">
    <property type="entry name" value="PyrdxlP-dep_Trfase_small"/>
</dbReference>
<dbReference type="GO" id="GO:0008483">
    <property type="term" value="F:transaminase activity"/>
    <property type="evidence" value="ECO:0007669"/>
    <property type="project" value="UniProtKB-KW"/>
</dbReference>
<evidence type="ECO:0000256" key="2">
    <source>
        <dbReference type="ARBA" id="ARBA00022576"/>
    </source>
</evidence>
<dbReference type="RefSeq" id="WP_397718674.1">
    <property type="nucleotide sequence ID" value="NZ_JBIRGN010000013.1"/>
</dbReference>
<dbReference type="InterPro" id="IPR015424">
    <property type="entry name" value="PyrdxlP-dep_Trfase"/>
</dbReference>